<dbReference type="Proteomes" id="UP000637720">
    <property type="component" value="Unassembled WGS sequence"/>
</dbReference>
<accession>A0A8J3FA74</accession>
<protein>
    <recommendedName>
        <fullName evidence="4">DUF1269 domain-containing protein</fullName>
    </recommendedName>
</protein>
<dbReference type="EMBL" id="BMOF01000001">
    <property type="protein sequence ID" value="GGJ91234.1"/>
    <property type="molecule type" value="Genomic_DNA"/>
</dbReference>
<dbReference type="AlphaFoldDB" id="A0A8J3FA74"/>
<dbReference type="PANTHER" id="PTHR36109">
    <property type="entry name" value="MEMBRANE PROTEIN-RELATED"/>
    <property type="match status" value="1"/>
</dbReference>
<dbReference type="InterPro" id="IPR009200">
    <property type="entry name" value="DUF1269_membrane"/>
</dbReference>
<proteinExistence type="predicted"/>
<evidence type="ECO:0000256" key="1">
    <source>
        <dbReference type="SAM" id="Phobius"/>
    </source>
</evidence>
<keyword evidence="3" id="KW-1185">Reference proteome</keyword>
<comment type="caution">
    <text evidence="2">The sequence shown here is derived from an EMBL/GenBank/DDBJ whole genome shotgun (WGS) entry which is preliminary data.</text>
</comment>
<evidence type="ECO:0000313" key="2">
    <source>
        <dbReference type="EMBL" id="GGJ91234.1"/>
    </source>
</evidence>
<organism evidence="2 3">
    <name type="scientific">Calditerricola satsumensis</name>
    <dbReference type="NCBI Taxonomy" id="373054"/>
    <lineage>
        <taxon>Bacteria</taxon>
        <taxon>Bacillati</taxon>
        <taxon>Bacillota</taxon>
        <taxon>Bacilli</taxon>
        <taxon>Bacillales</taxon>
        <taxon>Bacillaceae</taxon>
        <taxon>Calditerricola</taxon>
    </lineage>
</organism>
<keyword evidence="1" id="KW-0472">Membrane</keyword>
<dbReference type="RefSeq" id="WP_054669592.1">
    <property type="nucleotide sequence ID" value="NZ_BMOF01000001.1"/>
</dbReference>
<sequence length="164" mass="16803">MNPHLIAAFDRPADAERAFHALTAIVDPADLSLVVRANDLPSSPDATRDASSDPITDGVAWGSGIGALAGAAFGLSALLVPGVGPVLAMGPLLDALAGAMAGGALGALVDLGLNRYTAERIEEHLKSGRCLVTVGVRNPAQRDAIVRTLREHGATEIHEESVLS</sequence>
<evidence type="ECO:0000313" key="3">
    <source>
        <dbReference type="Proteomes" id="UP000637720"/>
    </source>
</evidence>
<dbReference type="Pfam" id="PF06897">
    <property type="entry name" value="DUF1269"/>
    <property type="match status" value="1"/>
</dbReference>
<keyword evidence="1" id="KW-0812">Transmembrane</keyword>
<keyword evidence="1" id="KW-1133">Transmembrane helix</keyword>
<feature type="transmembrane region" description="Helical" evidence="1">
    <location>
        <begin position="92"/>
        <end position="113"/>
    </location>
</feature>
<feature type="transmembrane region" description="Helical" evidence="1">
    <location>
        <begin position="58"/>
        <end position="80"/>
    </location>
</feature>
<evidence type="ECO:0008006" key="4">
    <source>
        <dbReference type="Google" id="ProtNLM"/>
    </source>
</evidence>
<reference evidence="2" key="2">
    <citation type="submission" date="2020-09" db="EMBL/GenBank/DDBJ databases">
        <authorList>
            <person name="Sun Q."/>
            <person name="Ohkuma M."/>
        </authorList>
    </citation>
    <scope>NUCLEOTIDE SEQUENCE</scope>
    <source>
        <strain evidence="2">JCM 14719</strain>
    </source>
</reference>
<gene>
    <name evidence="2" type="ORF">GCM10007043_01130</name>
</gene>
<name>A0A8J3FA74_9BACI</name>
<dbReference type="PANTHER" id="PTHR36109:SF2">
    <property type="entry name" value="MEMBRANE PROTEIN"/>
    <property type="match status" value="1"/>
</dbReference>
<dbReference type="InterPro" id="IPR052948">
    <property type="entry name" value="Low_temp-induced_all0457"/>
</dbReference>
<reference evidence="2" key="1">
    <citation type="journal article" date="2014" name="Int. J. Syst. Evol. Microbiol.">
        <title>Complete genome sequence of Corynebacterium casei LMG S-19264T (=DSM 44701T), isolated from a smear-ripened cheese.</title>
        <authorList>
            <consortium name="US DOE Joint Genome Institute (JGI-PGF)"/>
            <person name="Walter F."/>
            <person name="Albersmeier A."/>
            <person name="Kalinowski J."/>
            <person name="Ruckert C."/>
        </authorList>
    </citation>
    <scope>NUCLEOTIDE SEQUENCE</scope>
    <source>
        <strain evidence="2">JCM 14719</strain>
    </source>
</reference>